<feature type="region of interest" description="Disordered" evidence="1">
    <location>
        <begin position="1"/>
        <end position="61"/>
    </location>
</feature>
<feature type="compositionally biased region" description="Basic and acidic residues" evidence="1">
    <location>
        <begin position="30"/>
        <end position="43"/>
    </location>
</feature>
<sequence length="357" mass="41012">MADSTNSDLPQSSSAASNDPDLGISVNVEDYVKEGLKIKKQPDQENQGTITKAEFTDQDRNDIVEDTNPILDILGQRMYEFERLARGVKELGNDDDAGEEELKKTLELTSDTKQEYEEEKLKDPDQFNDGIQPDSYTNVEGLEEEVCESIRKLKYDGENEEQGAVNKLNLKRKASDRSDDGLASDDFSEMYFPEFLKRIEEIDGKGEDVMKGELDEKQKTNIVVDEESEALALIRSLIVEFQTDMPRLQEEFFSYTVQKEKLLAKFKQLKSGIAKLKQCNSKMEMEVFDAVKKRFRDLLKETFDRELTDKLNATLNQIEGGEEDSEKTSDNEDILLEMLKCREDIFPIYRRPKERNG</sequence>
<feature type="compositionally biased region" description="Basic and acidic residues" evidence="1">
    <location>
        <begin position="105"/>
        <end position="125"/>
    </location>
</feature>
<evidence type="ECO:0000313" key="2">
    <source>
        <dbReference type="EMBL" id="CAK9178427.1"/>
    </source>
</evidence>
<reference evidence="2 3" key="1">
    <citation type="submission" date="2024-02" db="EMBL/GenBank/DDBJ databases">
        <authorList>
            <person name="Vignale AGUSTIN F."/>
            <person name="Sosa J E."/>
            <person name="Modenutti C."/>
        </authorList>
    </citation>
    <scope>NUCLEOTIDE SEQUENCE [LARGE SCALE GENOMIC DNA]</scope>
</reference>
<gene>
    <name evidence="2" type="ORF">ILEXP_LOCUS48346</name>
</gene>
<proteinExistence type="predicted"/>
<dbReference type="EMBL" id="CAUOFW020007279">
    <property type="protein sequence ID" value="CAK9178427.1"/>
    <property type="molecule type" value="Genomic_DNA"/>
</dbReference>
<protein>
    <submittedName>
        <fullName evidence="2">Uncharacterized protein</fullName>
    </submittedName>
</protein>
<evidence type="ECO:0000256" key="1">
    <source>
        <dbReference type="SAM" id="MobiDB-lite"/>
    </source>
</evidence>
<dbReference type="Proteomes" id="UP001642360">
    <property type="component" value="Unassembled WGS sequence"/>
</dbReference>
<accession>A0ABC8U9K5</accession>
<dbReference type="AlphaFoldDB" id="A0ABC8U9K5"/>
<feature type="compositionally biased region" description="Polar residues" evidence="1">
    <location>
        <begin position="1"/>
        <end position="17"/>
    </location>
</feature>
<evidence type="ECO:0000313" key="3">
    <source>
        <dbReference type="Proteomes" id="UP001642360"/>
    </source>
</evidence>
<organism evidence="2 3">
    <name type="scientific">Ilex paraguariensis</name>
    <name type="common">yerba mate</name>
    <dbReference type="NCBI Taxonomy" id="185542"/>
    <lineage>
        <taxon>Eukaryota</taxon>
        <taxon>Viridiplantae</taxon>
        <taxon>Streptophyta</taxon>
        <taxon>Embryophyta</taxon>
        <taxon>Tracheophyta</taxon>
        <taxon>Spermatophyta</taxon>
        <taxon>Magnoliopsida</taxon>
        <taxon>eudicotyledons</taxon>
        <taxon>Gunneridae</taxon>
        <taxon>Pentapetalae</taxon>
        <taxon>asterids</taxon>
        <taxon>campanulids</taxon>
        <taxon>Aquifoliales</taxon>
        <taxon>Aquifoliaceae</taxon>
        <taxon>Ilex</taxon>
    </lineage>
</organism>
<comment type="caution">
    <text evidence="2">The sequence shown here is derived from an EMBL/GenBank/DDBJ whole genome shotgun (WGS) entry which is preliminary data.</text>
</comment>
<keyword evidence="3" id="KW-1185">Reference proteome</keyword>
<name>A0ABC8U9K5_9AQUA</name>
<feature type="region of interest" description="Disordered" evidence="1">
    <location>
        <begin position="105"/>
        <end position="132"/>
    </location>
</feature>